<name>A0ACC3D5G0_9PEZI</name>
<sequence>MRPQIFLTLSLAALAVAAPQLFSNPKARKTITSALGSVKTAVDDLDTAVKAINSTDPTVLTPLATKSTAIGDNIRSATTTIQGADSVELIGALVPRKSAS</sequence>
<dbReference type="Proteomes" id="UP001186974">
    <property type="component" value="Unassembled WGS sequence"/>
</dbReference>
<comment type="caution">
    <text evidence="1">The sequence shown here is derived from an EMBL/GenBank/DDBJ whole genome shotgun (WGS) entry which is preliminary data.</text>
</comment>
<evidence type="ECO:0000313" key="2">
    <source>
        <dbReference type="Proteomes" id="UP001186974"/>
    </source>
</evidence>
<gene>
    <name evidence="1" type="ORF">LTS18_004713</name>
</gene>
<dbReference type="EMBL" id="JAWDJW010007439">
    <property type="protein sequence ID" value="KAK3062159.1"/>
    <property type="molecule type" value="Genomic_DNA"/>
</dbReference>
<reference evidence="1" key="1">
    <citation type="submission" date="2024-09" db="EMBL/GenBank/DDBJ databases">
        <title>Black Yeasts Isolated from many extreme environments.</title>
        <authorList>
            <person name="Coleine C."/>
            <person name="Stajich J.E."/>
            <person name="Selbmann L."/>
        </authorList>
    </citation>
    <scope>NUCLEOTIDE SEQUENCE</scope>
    <source>
        <strain evidence="1">CCFEE 5737</strain>
    </source>
</reference>
<keyword evidence="2" id="KW-1185">Reference proteome</keyword>
<evidence type="ECO:0000313" key="1">
    <source>
        <dbReference type="EMBL" id="KAK3062159.1"/>
    </source>
</evidence>
<proteinExistence type="predicted"/>
<organism evidence="1 2">
    <name type="scientific">Coniosporium uncinatum</name>
    <dbReference type="NCBI Taxonomy" id="93489"/>
    <lineage>
        <taxon>Eukaryota</taxon>
        <taxon>Fungi</taxon>
        <taxon>Dikarya</taxon>
        <taxon>Ascomycota</taxon>
        <taxon>Pezizomycotina</taxon>
        <taxon>Dothideomycetes</taxon>
        <taxon>Dothideomycetes incertae sedis</taxon>
        <taxon>Coniosporium</taxon>
    </lineage>
</organism>
<protein>
    <submittedName>
        <fullName evidence="1">Uncharacterized protein</fullName>
    </submittedName>
</protein>
<accession>A0ACC3D5G0</accession>